<accession>A0A0E9RKY8</accession>
<name>A0A0E9RKY8_ANGAN</name>
<reference evidence="1" key="1">
    <citation type="submission" date="2014-11" db="EMBL/GenBank/DDBJ databases">
        <authorList>
            <person name="Amaro Gonzalez C."/>
        </authorList>
    </citation>
    <scope>NUCLEOTIDE SEQUENCE</scope>
</reference>
<dbReference type="EMBL" id="GBXM01078791">
    <property type="protein sequence ID" value="JAH29786.1"/>
    <property type="molecule type" value="Transcribed_RNA"/>
</dbReference>
<organism evidence="1">
    <name type="scientific">Anguilla anguilla</name>
    <name type="common">European freshwater eel</name>
    <name type="synonym">Muraena anguilla</name>
    <dbReference type="NCBI Taxonomy" id="7936"/>
    <lineage>
        <taxon>Eukaryota</taxon>
        <taxon>Metazoa</taxon>
        <taxon>Chordata</taxon>
        <taxon>Craniata</taxon>
        <taxon>Vertebrata</taxon>
        <taxon>Euteleostomi</taxon>
        <taxon>Actinopterygii</taxon>
        <taxon>Neopterygii</taxon>
        <taxon>Teleostei</taxon>
        <taxon>Anguilliformes</taxon>
        <taxon>Anguillidae</taxon>
        <taxon>Anguilla</taxon>
    </lineage>
</organism>
<dbReference type="AlphaFoldDB" id="A0A0E9RKY8"/>
<proteinExistence type="predicted"/>
<reference evidence="1" key="2">
    <citation type="journal article" date="2015" name="Fish Shellfish Immunol.">
        <title>Early steps in the European eel (Anguilla anguilla)-Vibrio vulnificus interaction in the gills: Role of the RtxA13 toxin.</title>
        <authorList>
            <person name="Callol A."/>
            <person name="Pajuelo D."/>
            <person name="Ebbesson L."/>
            <person name="Teles M."/>
            <person name="MacKenzie S."/>
            <person name="Amaro C."/>
        </authorList>
    </citation>
    <scope>NUCLEOTIDE SEQUENCE</scope>
</reference>
<protein>
    <submittedName>
        <fullName evidence="1">Uncharacterized protein</fullName>
    </submittedName>
</protein>
<evidence type="ECO:0000313" key="1">
    <source>
        <dbReference type="EMBL" id="JAH29786.1"/>
    </source>
</evidence>
<sequence>MCIIITFSVKFARPIERVVKSWCASTTLRRSGLSLAPPILGRCGGEFHLRHETRQVCEYLFPVTCGKA</sequence>